<dbReference type="RefSeq" id="WP_140602976.1">
    <property type="nucleotide sequence ID" value="NZ_SAWY01000019.1"/>
</dbReference>
<accession>A0A502L5J7</accession>
<dbReference type="AlphaFoldDB" id="A0A502L5J7"/>
<reference evidence="1 2" key="1">
    <citation type="submission" date="2019-01" db="EMBL/GenBank/DDBJ databases">
        <title>Litorilituus lipolytica sp. nov., isolated from intertidal sand of the Yellow Sea in China.</title>
        <authorList>
            <person name="Liu A."/>
        </authorList>
    </citation>
    <scope>NUCLEOTIDE SEQUENCE [LARGE SCALE GENOMIC DNA]</scope>
    <source>
        <strain evidence="1 2">RZ04</strain>
    </source>
</reference>
<organism evidence="1 2">
    <name type="scientific">Litorilituus lipolyticus</name>
    <dbReference type="NCBI Taxonomy" id="2491017"/>
    <lineage>
        <taxon>Bacteria</taxon>
        <taxon>Pseudomonadati</taxon>
        <taxon>Pseudomonadota</taxon>
        <taxon>Gammaproteobacteria</taxon>
        <taxon>Alteromonadales</taxon>
        <taxon>Colwelliaceae</taxon>
        <taxon>Litorilituus</taxon>
    </lineage>
</organism>
<gene>
    <name evidence="1" type="ORF">EPA86_08325</name>
</gene>
<comment type="caution">
    <text evidence="1">The sequence shown here is derived from an EMBL/GenBank/DDBJ whole genome shotgun (WGS) entry which is preliminary data.</text>
</comment>
<dbReference type="EMBL" id="SAWY01000019">
    <property type="protein sequence ID" value="TPH15577.1"/>
    <property type="molecule type" value="Genomic_DNA"/>
</dbReference>
<evidence type="ECO:0000313" key="2">
    <source>
        <dbReference type="Proteomes" id="UP000315303"/>
    </source>
</evidence>
<keyword evidence="2" id="KW-1185">Reference proteome</keyword>
<name>A0A502L5J7_9GAMM</name>
<dbReference type="OrthoDB" id="6262169at2"/>
<evidence type="ECO:0000313" key="1">
    <source>
        <dbReference type="EMBL" id="TPH15577.1"/>
    </source>
</evidence>
<proteinExistence type="predicted"/>
<sequence>MLKNSLIATFFLCLPLAVIAEPSVLKVNKRLKLKSSTKYIQAVHKEIHVSGKSPEAIKFAILDGMLRTKGYKWTFEGEGKGYILAGFDWRGDTNIMKIEFNESLIQLKYHQAWGDYVCKNLIEGVCYKNDRSYYNYVKNLRLSIEQQISNL</sequence>
<protein>
    <submittedName>
        <fullName evidence="1">Uncharacterized protein</fullName>
    </submittedName>
</protein>
<dbReference type="Proteomes" id="UP000315303">
    <property type="component" value="Unassembled WGS sequence"/>
</dbReference>